<feature type="region of interest" description="Disordered" evidence="1">
    <location>
        <begin position="143"/>
        <end position="174"/>
    </location>
</feature>
<dbReference type="AlphaFoldDB" id="A0A7S0KIU8"/>
<evidence type="ECO:0000313" key="2">
    <source>
        <dbReference type="EMBL" id="CAD8581746.1"/>
    </source>
</evidence>
<feature type="region of interest" description="Disordered" evidence="1">
    <location>
        <begin position="99"/>
        <end position="122"/>
    </location>
</feature>
<feature type="region of interest" description="Disordered" evidence="1">
    <location>
        <begin position="1"/>
        <end position="25"/>
    </location>
</feature>
<protein>
    <submittedName>
        <fullName evidence="2">Uncharacterized protein</fullName>
    </submittedName>
</protein>
<feature type="compositionally biased region" description="Basic and acidic residues" evidence="1">
    <location>
        <begin position="107"/>
        <end position="122"/>
    </location>
</feature>
<name>A0A7S0KIU8_MICPS</name>
<reference evidence="2" key="1">
    <citation type="submission" date="2021-01" db="EMBL/GenBank/DDBJ databases">
        <authorList>
            <person name="Corre E."/>
            <person name="Pelletier E."/>
            <person name="Niang G."/>
            <person name="Scheremetjew M."/>
            <person name="Finn R."/>
            <person name="Kale V."/>
            <person name="Holt S."/>
            <person name="Cochrane G."/>
            <person name="Meng A."/>
            <person name="Brown T."/>
            <person name="Cohen L."/>
        </authorList>
    </citation>
    <scope>NUCLEOTIDE SEQUENCE</scope>
    <source>
        <strain evidence="2">CCMP494</strain>
    </source>
</reference>
<proteinExistence type="predicted"/>
<organism evidence="2">
    <name type="scientific">Micromonas pusilla</name>
    <name type="common">Picoplanktonic green alga</name>
    <name type="synonym">Chromulina pusilla</name>
    <dbReference type="NCBI Taxonomy" id="38833"/>
    <lineage>
        <taxon>Eukaryota</taxon>
        <taxon>Viridiplantae</taxon>
        <taxon>Chlorophyta</taxon>
        <taxon>Mamiellophyceae</taxon>
        <taxon>Mamiellales</taxon>
        <taxon>Mamiellaceae</taxon>
        <taxon>Micromonas</taxon>
    </lineage>
</organism>
<sequence length="174" mass="19896">MDQGERPKFRNVEPRSRQERLANNDKEMLEKLRLEHRRGGAYRYDNPGNIIQPPEDSAAFISEGERFGTNAAQEEYENRRRRILEREVRAALYPLNRPTRASTAAAARERPPSIVGRRADPTCHESRKTAALFWVPTILPIPRLPRPSPRRNPASTPLPTFQRPAGVLRAQARG</sequence>
<accession>A0A7S0KIU8</accession>
<evidence type="ECO:0000256" key="1">
    <source>
        <dbReference type="SAM" id="MobiDB-lite"/>
    </source>
</evidence>
<dbReference type="EMBL" id="HBEV01004278">
    <property type="protein sequence ID" value="CAD8581746.1"/>
    <property type="molecule type" value="Transcribed_RNA"/>
</dbReference>
<gene>
    <name evidence="2" type="ORF">MSP1404_LOCUS3244</name>
</gene>